<keyword evidence="3" id="KW-1185">Reference proteome</keyword>
<evidence type="ECO:0000313" key="2">
    <source>
        <dbReference type="EMBL" id="TLE14215.1"/>
    </source>
</evidence>
<reference evidence="2 3" key="1">
    <citation type="journal article" date="2014" name="Genome Announc.">
        <title>Draft genome sequences of eight enterohepatic helicobacter species isolated from both laboratory and wild rodents.</title>
        <authorList>
            <person name="Sheh A."/>
            <person name="Shen Z."/>
            <person name="Fox J.G."/>
        </authorList>
    </citation>
    <scope>NUCLEOTIDE SEQUENCE [LARGE SCALE GENOMIC DNA]</scope>
    <source>
        <strain evidence="2 3">MIT-03-7007</strain>
    </source>
</reference>
<proteinExistence type="predicted"/>
<evidence type="ECO:0000313" key="3">
    <source>
        <dbReference type="Proteomes" id="UP000029920"/>
    </source>
</evidence>
<comment type="caution">
    <text evidence="2">The sequence shown here is derived from an EMBL/GenBank/DDBJ whole genome shotgun (WGS) entry which is preliminary data.</text>
</comment>
<gene>
    <name evidence="2" type="ORF">LS72_008960</name>
</gene>
<keyword evidence="1" id="KW-0812">Transmembrane</keyword>
<accession>A0A4U8UEB1</accession>
<keyword evidence="1" id="KW-1133">Transmembrane helix</keyword>
<keyword evidence="1" id="KW-0472">Membrane</keyword>
<dbReference type="AlphaFoldDB" id="A0A4U8UEB1"/>
<evidence type="ECO:0000256" key="1">
    <source>
        <dbReference type="SAM" id="Phobius"/>
    </source>
</evidence>
<dbReference type="EMBL" id="JRPC02000025">
    <property type="protein sequence ID" value="TLE14215.1"/>
    <property type="molecule type" value="Genomic_DNA"/>
</dbReference>
<name>A0A4U8UEB1_9HELI</name>
<dbReference type="Proteomes" id="UP000029920">
    <property type="component" value="Unassembled WGS sequence"/>
</dbReference>
<feature type="transmembrane region" description="Helical" evidence="1">
    <location>
        <begin position="6"/>
        <end position="24"/>
    </location>
</feature>
<dbReference type="RefSeq" id="WP_138155273.1">
    <property type="nucleotide sequence ID" value="NZ_JRPC02000025.1"/>
</dbReference>
<protein>
    <submittedName>
        <fullName evidence="2">Uncharacterized protein</fullName>
    </submittedName>
</protein>
<sequence>MKTTEGAWLPFMGAGLIGGVYGGIQNIGYQIGRNQGWNWWSFGGAVALGAVRGIWFGRNPIGAIRMGLGTPIGVIGGVGAGKFVTRVGW</sequence>
<feature type="transmembrane region" description="Helical" evidence="1">
    <location>
        <begin position="36"/>
        <end position="57"/>
    </location>
</feature>
<organism evidence="2 3">
    <name type="scientific">Helicobacter apodemus</name>
    <dbReference type="NCBI Taxonomy" id="135569"/>
    <lineage>
        <taxon>Bacteria</taxon>
        <taxon>Pseudomonadati</taxon>
        <taxon>Campylobacterota</taxon>
        <taxon>Epsilonproteobacteria</taxon>
        <taxon>Campylobacterales</taxon>
        <taxon>Helicobacteraceae</taxon>
        <taxon>Helicobacter</taxon>
    </lineage>
</organism>